<dbReference type="EMBL" id="ML119683">
    <property type="protein sequence ID" value="RPA80980.1"/>
    <property type="molecule type" value="Genomic_DNA"/>
</dbReference>
<gene>
    <name evidence="2" type="ORF">BJ508DRAFT_326828</name>
</gene>
<evidence type="ECO:0000256" key="1">
    <source>
        <dbReference type="SAM" id="MobiDB-lite"/>
    </source>
</evidence>
<feature type="region of interest" description="Disordered" evidence="1">
    <location>
        <begin position="1"/>
        <end position="39"/>
    </location>
</feature>
<accession>A0A3N4IA20</accession>
<dbReference type="AlphaFoldDB" id="A0A3N4IA20"/>
<proteinExistence type="predicted"/>
<reference evidence="2 3" key="1">
    <citation type="journal article" date="2018" name="Nat. Ecol. Evol.">
        <title>Pezizomycetes genomes reveal the molecular basis of ectomycorrhizal truffle lifestyle.</title>
        <authorList>
            <person name="Murat C."/>
            <person name="Payen T."/>
            <person name="Noel B."/>
            <person name="Kuo A."/>
            <person name="Morin E."/>
            <person name="Chen J."/>
            <person name="Kohler A."/>
            <person name="Krizsan K."/>
            <person name="Balestrini R."/>
            <person name="Da Silva C."/>
            <person name="Montanini B."/>
            <person name="Hainaut M."/>
            <person name="Levati E."/>
            <person name="Barry K.W."/>
            <person name="Belfiori B."/>
            <person name="Cichocki N."/>
            <person name="Clum A."/>
            <person name="Dockter R.B."/>
            <person name="Fauchery L."/>
            <person name="Guy J."/>
            <person name="Iotti M."/>
            <person name="Le Tacon F."/>
            <person name="Lindquist E.A."/>
            <person name="Lipzen A."/>
            <person name="Malagnac F."/>
            <person name="Mello A."/>
            <person name="Molinier V."/>
            <person name="Miyauchi S."/>
            <person name="Poulain J."/>
            <person name="Riccioni C."/>
            <person name="Rubini A."/>
            <person name="Sitrit Y."/>
            <person name="Splivallo R."/>
            <person name="Traeger S."/>
            <person name="Wang M."/>
            <person name="Zifcakova L."/>
            <person name="Wipf D."/>
            <person name="Zambonelli A."/>
            <person name="Paolocci F."/>
            <person name="Nowrousian M."/>
            <person name="Ottonello S."/>
            <person name="Baldrian P."/>
            <person name="Spatafora J.W."/>
            <person name="Henrissat B."/>
            <person name="Nagy L.G."/>
            <person name="Aury J.M."/>
            <person name="Wincker P."/>
            <person name="Grigoriev I.V."/>
            <person name="Bonfante P."/>
            <person name="Martin F.M."/>
        </authorList>
    </citation>
    <scope>NUCLEOTIDE SEQUENCE [LARGE SCALE GENOMIC DNA]</scope>
    <source>
        <strain evidence="2 3">RN42</strain>
    </source>
</reference>
<feature type="compositionally biased region" description="Basic residues" evidence="1">
    <location>
        <begin position="26"/>
        <end position="39"/>
    </location>
</feature>
<name>A0A3N4IA20_ASCIM</name>
<evidence type="ECO:0008006" key="4">
    <source>
        <dbReference type="Google" id="ProtNLM"/>
    </source>
</evidence>
<protein>
    <recommendedName>
        <fullName evidence="4">F-box domain-containing protein</fullName>
    </recommendedName>
</protein>
<organism evidence="2 3">
    <name type="scientific">Ascobolus immersus RN42</name>
    <dbReference type="NCBI Taxonomy" id="1160509"/>
    <lineage>
        <taxon>Eukaryota</taxon>
        <taxon>Fungi</taxon>
        <taxon>Dikarya</taxon>
        <taxon>Ascomycota</taxon>
        <taxon>Pezizomycotina</taxon>
        <taxon>Pezizomycetes</taxon>
        <taxon>Pezizales</taxon>
        <taxon>Ascobolaceae</taxon>
        <taxon>Ascobolus</taxon>
    </lineage>
</organism>
<keyword evidence="3" id="KW-1185">Reference proteome</keyword>
<dbReference type="Proteomes" id="UP000275078">
    <property type="component" value="Unassembled WGS sequence"/>
</dbReference>
<sequence>MGNIVRPKQNAPIKSERPEKAVSNRAAKRAAWRKAKSKKAAREKAAWEKAELKSAAHTLITLPREIQLLIFKSLDSTEEVVSMVLSCSLFHRIFKANEQQICMAIAYRVWSPYGALEAMDVLRRDVLPRDNASFVYDFWILSRMQDPSRKDRNSARSARYCTKVADTLRRRSREIVLQKHDRRYPKGRSIVVGLSELYAMEAFEQHVVVPGIRIIMKRFAKKDRDAFWMEQYRAQQFSEWQNLNHPIGNLKKKNISGLRSLSFSEVERLSRAIYNIIRALEHIHSVVLHYPSHSPYLQGGSLVVCDGRSPDPKIFVTHPTIDVKALFESCSVQEHMQMVAAFDPFEGDNGFYGLLTATLYDRLLNLGRFQADTRRQEMQSMLSIVQNSLWDFGQPQVAKLLERVSHLGWEGGFNKSRYITVQSRAFMGTVEDNKEMVVPNLLKLGSFGCVTWCMSAEYWTS</sequence>
<evidence type="ECO:0000313" key="2">
    <source>
        <dbReference type="EMBL" id="RPA80980.1"/>
    </source>
</evidence>
<evidence type="ECO:0000313" key="3">
    <source>
        <dbReference type="Proteomes" id="UP000275078"/>
    </source>
</evidence>